<dbReference type="RefSeq" id="WP_012174735.1">
    <property type="nucleotide sequence ID" value="NC_009943.1"/>
</dbReference>
<dbReference type="HOGENOM" id="CLU_022794_0_0_7"/>
<reference evidence="2 3" key="1">
    <citation type="submission" date="2007-10" db="EMBL/GenBank/DDBJ databases">
        <title>Complete sequence of Desulfococcus oleovorans Hxd3.</title>
        <authorList>
            <consortium name="US DOE Joint Genome Institute"/>
            <person name="Copeland A."/>
            <person name="Lucas S."/>
            <person name="Lapidus A."/>
            <person name="Barry K."/>
            <person name="Glavina del Rio T."/>
            <person name="Dalin E."/>
            <person name="Tice H."/>
            <person name="Pitluck S."/>
            <person name="Kiss H."/>
            <person name="Brettin T."/>
            <person name="Bruce D."/>
            <person name="Detter J.C."/>
            <person name="Han C."/>
            <person name="Schmutz J."/>
            <person name="Larimer F."/>
            <person name="Land M."/>
            <person name="Hauser L."/>
            <person name="Kyrpides N."/>
            <person name="Kim E."/>
            <person name="Wawrik B."/>
            <person name="Richardson P."/>
        </authorList>
    </citation>
    <scope>NUCLEOTIDE SEQUENCE [LARGE SCALE GENOMIC DNA]</scope>
    <source>
        <strain evidence="3">DSM 6200 / JCM 39069 / Hxd3</strain>
    </source>
</reference>
<evidence type="ECO:0000313" key="2">
    <source>
        <dbReference type="EMBL" id="ABW67118.1"/>
    </source>
</evidence>
<dbReference type="AlphaFoldDB" id="A8ZYB1"/>
<dbReference type="Proteomes" id="UP000008561">
    <property type="component" value="Chromosome"/>
</dbReference>
<keyword evidence="3" id="KW-1185">Reference proteome</keyword>
<dbReference type="OrthoDB" id="4495524at2"/>
<feature type="signal peptide" evidence="1">
    <location>
        <begin position="1"/>
        <end position="27"/>
    </location>
</feature>
<proteinExistence type="predicted"/>
<accession>A8ZYB1</accession>
<dbReference type="KEGG" id="dol:Dole_1312"/>
<dbReference type="EMBL" id="CP000859">
    <property type="protein sequence ID" value="ABW67118.1"/>
    <property type="molecule type" value="Genomic_DNA"/>
</dbReference>
<protein>
    <submittedName>
        <fullName evidence="2">Uncharacterized protein</fullName>
    </submittedName>
</protein>
<evidence type="ECO:0000256" key="1">
    <source>
        <dbReference type="SAM" id="SignalP"/>
    </source>
</evidence>
<feature type="chain" id="PRO_5002734087" evidence="1">
    <location>
        <begin position="28"/>
        <end position="506"/>
    </location>
</feature>
<name>A8ZYB1_DESOH</name>
<sequence length="506" mass="54860">MKKTTKWVSVICVALWVVALFSVQTFAMGPTPPPLNLTDEPPRNPFVANSPWPMSHANPYCQASSPYPGPKAVTMGTKSSLNFGMPGLITLAISGVYPDGGRVVWGSSSTDVFKADTSLNYIRVMKKENLSISSIFSTDEILSGAYTLVDKNNIFYMPRFTKIFAFGDSVTGKRYSKIVVKRTYEIPASMLAAPEEKIVGLSMTWDGMLVFATSHGLVGAVSRDFSRAYYYSFGPDEQISNSIACDEDGGIYVVTNLNMYRVQWTGNGLTTDPAFGGWTAGYETGEASGVRLGDGSGATPTLMGSGSDDRFVVITDAQPVMHLVLFWRDKIPADWQQIPGTKSRRIAAQVPVTFGDPYATDTLSEQSVCVRGYGALVVNNQLKVPLSNQVFSILLSGVNLVAPYGAEKFEWNPATRTLNSAWVNRTVSLPNGIPSMSQATNLIYDVGQNWLGVWTFEALNWTTGKSVFSYVYGATPACNSAYAATEIGMDGALYSGTMLGMVRMAP</sequence>
<organism evidence="2 3">
    <name type="scientific">Desulfosudis oleivorans (strain DSM 6200 / JCM 39069 / Hxd3)</name>
    <name type="common">Desulfococcus oleovorans</name>
    <dbReference type="NCBI Taxonomy" id="96561"/>
    <lineage>
        <taxon>Bacteria</taxon>
        <taxon>Pseudomonadati</taxon>
        <taxon>Thermodesulfobacteriota</taxon>
        <taxon>Desulfobacteria</taxon>
        <taxon>Desulfobacterales</taxon>
        <taxon>Desulfosudaceae</taxon>
        <taxon>Desulfosudis</taxon>
    </lineage>
</organism>
<dbReference type="eggNOG" id="COG1520">
    <property type="taxonomic scope" value="Bacteria"/>
</dbReference>
<gene>
    <name evidence="2" type="ordered locus">Dole_1312</name>
</gene>
<keyword evidence="1" id="KW-0732">Signal</keyword>
<evidence type="ECO:0000313" key="3">
    <source>
        <dbReference type="Proteomes" id="UP000008561"/>
    </source>
</evidence>